<dbReference type="PANTHER" id="PTHR37806">
    <property type="entry name" value="LMO0724 PROTEIN"/>
    <property type="match status" value="1"/>
</dbReference>
<keyword evidence="4" id="KW-1185">Reference proteome</keyword>
<dbReference type="RefSeq" id="WP_012739593.1">
    <property type="nucleotide sequence ID" value="NC_012778.1"/>
</dbReference>
<reference evidence="3 4" key="1">
    <citation type="journal article" date="2009" name="Proc. Natl. Acad. Sci. U.S.A.">
        <title>Characterizing a model human gut microbiota composed of members of its two dominant bacterial phyla.</title>
        <authorList>
            <person name="Mahowald M.A."/>
            <person name="Rey F.E."/>
            <person name="Seedorf H."/>
            <person name="Turnbaugh P.J."/>
            <person name="Fulton R.S."/>
            <person name="Wollam A."/>
            <person name="Shah N."/>
            <person name="Wang C."/>
            <person name="Magrini V."/>
            <person name="Wilson R.K."/>
            <person name="Cantarel B.L."/>
            <person name="Coutinho P.M."/>
            <person name="Henrissat B."/>
            <person name="Crock L.W."/>
            <person name="Russell A."/>
            <person name="Verberkmoes N.C."/>
            <person name="Hettich R.L."/>
            <person name="Gordon J.I."/>
        </authorList>
    </citation>
    <scope>NUCLEOTIDE SEQUENCE [LARGE SCALE GENOMIC DNA]</scope>
    <source>
        <strain evidence="4">ATCC 27750 / DSM 3376 / VPI C15-48 / C15-B4</strain>
    </source>
</reference>
<organism evidence="3 4">
    <name type="scientific">Lachnospira eligens (strain ATCC 27750 / DSM 3376 / VPI C15-48 / C15-B4)</name>
    <name type="common">Eubacterium eligens</name>
    <dbReference type="NCBI Taxonomy" id="515620"/>
    <lineage>
        <taxon>Bacteria</taxon>
        <taxon>Bacillati</taxon>
        <taxon>Bacillota</taxon>
        <taxon>Clostridia</taxon>
        <taxon>Lachnospirales</taxon>
        <taxon>Lachnospiraceae</taxon>
        <taxon>Lachnospira</taxon>
    </lineage>
</organism>
<dbReference type="EMBL" id="CP001104">
    <property type="protein sequence ID" value="ACR72358.1"/>
    <property type="molecule type" value="Genomic_DNA"/>
</dbReference>
<feature type="compositionally biased region" description="Low complexity" evidence="1">
    <location>
        <begin position="62"/>
        <end position="77"/>
    </location>
</feature>
<accession>C4Z1J7</accession>
<name>C4Z1J7_LACE2</name>
<proteinExistence type="predicted"/>
<dbReference type="Proteomes" id="UP000001476">
    <property type="component" value="Chromosome"/>
</dbReference>
<dbReference type="Pfam" id="PF13529">
    <property type="entry name" value="Peptidase_C39_2"/>
    <property type="match status" value="1"/>
</dbReference>
<evidence type="ECO:0000313" key="4">
    <source>
        <dbReference type="Proteomes" id="UP000001476"/>
    </source>
</evidence>
<dbReference type="AlphaFoldDB" id="C4Z1J7"/>
<dbReference type="HOGENOM" id="CLU_067297_1_0_9"/>
<dbReference type="KEGG" id="eel:EUBELI_01363"/>
<dbReference type="InterPro" id="IPR039564">
    <property type="entry name" value="Peptidase_C39-like"/>
</dbReference>
<evidence type="ECO:0000256" key="1">
    <source>
        <dbReference type="SAM" id="MobiDB-lite"/>
    </source>
</evidence>
<protein>
    <recommendedName>
        <fullName evidence="2">Peptidase C39-like domain-containing protein</fullName>
    </recommendedName>
</protein>
<dbReference type="eggNOG" id="COG4990">
    <property type="taxonomic scope" value="Bacteria"/>
</dbReference>
<dbReference type="PANTHER" id="PTHR37806:SF1">
    <property type="entry name" value="PEPTIDASE C39-LIKE DOMAIN-CONTAINING PROTEIN"/>
    <property type="match status" value="1"/>
</dbReference>
<sequence length="291" mass="32072">MKKHSSKKTFLKILLILSLIAASVTISSFLINMKNSSPDNVSINITPVGTISSDDLSRGEVNNSDSSQDNNKNNNPEDSYKDFHNTIHSENELKELLTSGRKAYIDNFPCLNQLPELPTGCEVTSLTMVLNYLGYDADKTDLAANYLKKEDYPAANPNTAFVGTPFDKSSYGCYAPVITDCANLYGAHAINISGASIDQLCQYVENGQPVIVWAAMNMNSIDYGSSVWIAKDGQLVIWPGMEHCLVMIGFDASADEVYTADPLLGEIKTYKFSVFYQRWLELGCQGVIVDR</sequence>
<evidence type="ECO:0000259" key="2">
    <source>
        <dbReference type="Pfam" id="PF13529"/>
    </source>
</evidence>
<evidence type="ECO:0000313" key="3">
    <source>
        <dbReference type="EMBL" id="ACR72358.1"/>
    </source>
</evidence>
<feature type="domain" description="Peptidase C39-like" evidence="2">
    <location>
        <begin position="107"/>
        <end position="262"/>
    </location>
</feature>
<dbReference type="Gene3D" id="3.90.70.10">
    <property type="entry name" value="Cysteine proteinases"/>
    <property type="match status" value="1"/>
</dbReference>
<feature type="region of interest" description="Disordered" evidence="1">
    <location>
        <begin position="54"/>
        <end position="83"/>
    </location>
</feature>
<gene>
    <name evidence="3" type="ordered locus">EUBELI_01363</name>
</gene>
<dbReference type="STRING" id="515620.EUBELI_01363"/>
<dbReference type="GeneID" id="41356071"/>